<feature type="compositionally biased region" description="Basic and acidic residues" evidence="1">
    <location>
        <begin position="154"/>
        <end position="170"/>
    </location>
</feature>
<sequence length="389" mass="40967">MAGNAPTPPPHTTLLYLEAGGSSFFSANCQALLINAKLNPDWFGSYSKVDKVCSKARSRCSQWDNASDAERAQGFANGPSPRRGTALEPPTAGDRYLSQCQSGHLVRDSNFREGGRSSDGLNRDARGDPCRNLVDGYTEGGAPSVPMQGLASDAQHEHGVITRYENADARRQRRYNQANGLPTRSYPEADRQRDEDARTQVYLDDHQEKWRAAEEAAQNQPPGGGATSGAGAGGSASSGGAPGGASGSGLGQVTSPTCAPGEVVDGQTAAECINSWRKKAEAQMKQSVADSMEENVENSIPPASFQGDPSSSASLQDQYQAHLDQQVMTATAAHQAAQQGTPEAREAMGNLMEASRDANLFRSSRCLAEQGARLRGVPGAGAPNTVGRA</sequence>
<feature type="compositionally biased region" description="Basic and acidic residues" evidence="1">
    <location>
        <begin position="107"/>
        <end position="129"/>
    </location>
</feature>
<feature type="region of interest" description="Disordered" evidence="1">
    <location>
        <begin position="211"/>
        <end position="253"/>
    </location>
</feature>
<dbReference type="AlphaFoldDB" id="L7U916"/>
<evidence type="ECO:0000313" key="3">
    <source>
        <dbReference type="Proteomes" id="UP000011131"/>
    </source>
</evidence>
<dbReference type="PATRIC" id="fig|1278073.3.peg.2800"/>
<feature type="region of interest" description="Disordered" evidence="1">
    <location>
        <begin position="284"/>
        <end position="315"/>
    </location>
</feature>
<gene>
    <name evidence="2" type="ordered locus">MYSTI_02751</name>
</gene>
<keyword evidence="3" id="KW-1185">Reference proteome</keyword>
<accession>L7U916</accession>
<feature type="region of interest" description="Disordered" evidence="1">
    <location>
        <begin position="64"/>
        <end position="93"/>
    </location>
</feature>
<dbReference type="RefSeq" id="WP_015348328.1">
    <property type="nucleotide sequence ID" value="NC_020126.1"/>
</dbReference>
<dbReference type="EMBL" id="CP004025">
    <property type="protein sequence ID" value="AGC44067.1"/>
    <property type="molecule type" value="Genomic_DNA"/>
</dbReference>
<evidence type="ECO:0000256" key="1">
    <source>
        <dbReference type="SAM" id="MobiDB-lite"/>
    </source>
</evidence>
<proteinExistence type="predicted"/>
<dbReference type="KEGG" id="msd:MYSTI_02751"/>
<reference evidence="2 3" key="1">
    <citation type="journal article" date="2013" name="Genome Announc.">
        <title>Complete genome sequence of Myxococcus stipitatus strain DSM 14675, a fruiting myxobacterium.</title>
        <authorList>
            <person name="Huntley S."/>
            <person name="Kneip S."/>
            <person name="Treuner-Lange A."/>
            <person name="Sogaard-Andersen L."/>
        </authorList>
    </citation>
    <scope>NUCLEOTIDE SEQUENCE [LARGE SCALE GENOMIC DNA]</scope>
    <source>
        <strain evidence="3">DSM 14675 / JCM 12634 / Mx s8</strain>
    </source>
</reference>
<dbReference type="Proteomes" id="UP000011131">
    <property type="component" value="Chromosome"/>
</dbReference>
<dbReference type="OrthoDB" id="5385342at2"/>
<evidence type="ECO:0000313" key="2">
    <source>
        <dbReference type="EMBL" id="AGC44067.1"/>
    </source>
</evidence>
<dbReference type="STRING" id="1278073.MYSTI_02751"/>
<protein>
    <submittedName>
        <fullName evidence="2">Uncharacterized protein</fullName>
    </submittedName>
</protein>
<feature type="region of interest" description="Disordered" evidence="1">
    <location>
        <begin position="107"/>
        <end position="197"/>
    </location>
</feature>
<organism evidence="2 3">
    <name type="scientific">Myxococcus stipitatus (strain DSM 14675 / JCM 12634 / Mx s8)</name>
    <dbReference type="NCBI Taxonomy" id="1278073"/>
    <lineage>
        <taxon>Bacteria</taxon>
        <taxon>Pseudomonadati</taxon>
        <taxon>Myxococcota</taxon>
        <taxon>Myxococcia</taxon>
        <taxon>Myxococcales</taxon>
        <taxon>Cystobacterineae</taxon>
        <taxon>Myxococcaceae</taxon>
        <taxon>Myxococcus</taxon>
    </lineage>
</organism>
<name>L7U916_MYXSD</name>
<feature type="compositionally biased region" description="Gly residues" evidence="1">
    <location>
        <begin position="222"/>
        <end position="250"/>
    </location>
</feature>
<dbReference type="HOGENOM" id="CLU_709455_0_0_7"/>
<feature type="compositionally biased region" description="Basic and acidic residues" evidence="1">
    <location>
        <begin position="187"/>
        <end position="197"/>
    </location>
</feature>